<dbReference type="SUPFAM" id="SSF47473">
    <property type="entry name" value="EF-hand"/>
    <property type="match status" value="1"/>
</dbReference>
<evidence type="ECO:0000259" key="2">
    <source>
        <dbReference type="PROSITE" id="PS50222"/>
    </source>
</evidence>
<feature type="compositionally biased region" description="Low complexity" evidence="1">
    <location>
        <begin position="33"/>
        <end position="42"/>
    </location>
</feature>
<evidence type="ECO:0000256" key="1">
    <source>
        <dbReference type="SAM" id="MobiDB-lite"/>
    </source>
</evidence>
<accession>A0A7S3FR34</accession>
<proteinExistence type="predicted"/>
<dbReference type="GO" id="GO:0005509">
    <property type="term" value="F:calcium ion binding"/>
    <property type="evidence" value="ECO:0007669"/>
    <property type="project" value="InterPro"/>
</dbReference>
<dbReference type="PANTHER" id="PTHR10438">
    <property type="entry name" value="THIOREDOXIN"/>
    <property type="match status" value="1"/>
</dbReference>
<evidence type="ECO:0008006" key="5">
    <source>
        <dbReference type="Google" id="ProtNLM"/>
    </source>
</evidence>
<evidence type="ECO:0000259" key="3">
    <source>
        <dbReference type="PROSITE" id="PS51352"/>
    </source>
</evidence>
<dbReference type="InterPro" id="IPR036249">
    <property type="entry name" value="Thioredoxin-like_sf"/>
</dbReference>
<dbReference type="InterPro" id="IPR050620">
    <property type="entry name" value="Thioredoxin_H-type-like"/>
</dbReference>
<feature type="domain" description="EF-hand" evidence="2">
    <location>
        <begin position="419"/>
        <end position="454"/>
    </location>
</feature>
<feature type="compositionally biased region" description="Low complexity" evidence="1">
    <location>
        <begin position="59"/>
        <end position="71"/>
    </location>
</feature>
<dbReference type="PROSITE" id="PS51352">
    <property type="entry name" value="THIOREDOXIN_2"/>
    <property type="match status" value="1"/>
</dbReference>
<sequence>MRPGFRAQRIAGWSGGARLCPSQRWSRPGREASPVVPRPSSSRVEDYLSASMDEGEGVSASPRSPASASPSKPAPTRPARAERNAGSEGGHWALREVNEVQATAMGVEIRLHTVKAAIVDARTGNFLSRGASIKLQRCDEEEIDNALKRLCKEFAWDGPVGCSVTLAVARNLGVEGTSFTNVGNGVGKVLQNFLPMNPLVTMVHTEAAGYAELSFDNSLRKFLDEDKLVLVCTIGRNLGAVLYHGGHRMRNMGLNRSITKTFAQNLGKLEAKYEDLWMRVSNTNYQVPTPPSMKAKNGNSSSNSSQWPRMSSASSSTREEESWMDWVRLIDSYLIQLSDYVKPDAIILMPTGAYTAGPLVEEMRGSLALKGPEIIPVSSAVGALVKGAAVGALVELRQAEAIETLKRAVGQDTVQLSKLSEGQLRAAFDFFDPDGDGIVMWDALNTDLQTLGSSISPEKLSKMRTSAEGEVTFQEFSVWWSEVINESPVTFITSSEEFREIIAESDRVVLQVGFSFCRPCKRFEPTFEEYAETTEGVKFVRMNGNENEDTIQFCKDDLQVRKTPSFFAFKNGKKLLSWTGANEDVFAENLSRIHTSLEV</sequence>
<dbReference type="InterPro" id="IPR011992">
    <property type="entry name" value="EF-hand-dom_pair"/>
</dbReference>
<dbReference type="Gene3D" id="1.10.238.10">
    <property type="entry name" value="EF-hand"/>
    <property type="match status" value="1"/>
</dbReference>
<dbReference type="Gene3D" id="3.40.30.10">
    <property type="entry name" value="Glutaredoxin"/>
    <property type="match status" value="1"/>
</dbReference>
<dbReference type="PROSITE" id="PS50222">
    <property type="entry name" value="EF_HAND_2"/>
    <property type="match status" value="1"/>
</dbReference>
<feature type="domain" description="Thioredoxin" evidence="3">
    <location>
        <begin position="449"/>
        <end position="595"/>
    </location>
</feature>
<dbReference type="CDD" id="cd02947">
    <property type="entry name" value="TRX_family"/>
    <property type="match status" value="1"/>
</dbReference>
<name>A0A7S3FR34_9CHLO</name>
<reference evidence="4" key="1">
    <citation type="submission" date="2021-01" db="EMBL/GenBank/DDBJ databases">
        <authorList>
            <person name="Corre E."/>
            <person name="Pelletier E."/>
            <person name="Niang G."/>
            <person name="Scheremetjew M."/>
            <person name="Finn R."/>
            <person name="Kale V."/>
            <person name="Holt S."/>
            <person name="Cochrane G."/>
            <person name="Meng A."/>
            <person name="Brown T."/>
            <person name="Cohen L."/>
        </authorList>
    </citation>
    <scope>NUCLEOTIDE SEQUENCE</scope>
    <source>
        <strain evidence="4">RCC1871</strain>
    </source>
</reference>
<feature type="compositionally biased region" description="Low complexity" evidence="1">
    <location>
        <begin position="299"/>
        <end position="316"/>
    </location>
</feature>
<organism evidence="4">
    <name type="scientific">Chloropicon roscoffensis</name>
    <dbReference type="NCBI Taxonomy" id="1461544"/>
    <lineage>
        <taxon>Eukaryota</taxon>
        <taxon>Viridiplantae</taxon>
        <taxon>Chlorophyta</taxon>
        <taxon>Chloropicophyceae</taxon>
        <taxon>Chloropicales</taxon>
        <taxon>Chloropicaceae</taxon>
        <taxon>Chloropicon</taxon>
    </lineage>
</organism>
<dbReference type="InterPro" id="IPR013766">
    <property type="entry name" value="Thioredoxin_domain"/>
</dbReference>
<dbReference type="PANTHER" id="PTHR10438:SF468">
    <property type="entry name" value="THIOREDOXIN-1-RELATED"/>
    <property type="match status" value="1"/>
</dbReference>
<protein>
    <recommendedName>
        <fullName evidence="5">Thioredoxin domain-containing protein</fullName>
    </recommendedName>
</protein>
<dbReference type="InterPro" id="IPR002048">
    <property type="entry name" value="EF_hand_dom"/>
</dbReference>
<evidence type="ECO:0000313" key="4">
    <source>
        <dbReference type="EMBL" id="CAE0192890.1"/>
    </source>
</evidence>
<dbReference type="EMBL" id="HBHZ01007722">
    <property type="protein sequence ID" value="CAE0192890.1"/>
    <property type="molecule type" value="Transcribed_RNA"/>
</dbReference>
<dbReference type="SUPFAM" id="SSF52833">
    <property type="entry name" value="Thioredoxin-like"/>
    <property type="match status" value="1"/>
</dbReference>
<feature type="region of interest" description="Disordered" evidence="1">
    <location>
        <begin position="287"/>
        <end position="316"/>
    </location>
</feature>
<gene>
    <name evidence="4" type="ORF">CROS1456_LOCUS5980</name>
</gene>
<dbReference type="AlphaFoldDB" id="A0A7S3FR34"/>
<dbReference type="Pfam" id="PF00085">
    <property type="entry name" value="Thioredoxin"/>
    <property type="match status" value="1"/>
</dbReference>
<feature type="region of interest" description="Disordered" evidence="1">
    <location>
        <begin position="1"/>
        <end position="91"/>
    </location>
</feature>